<dbReference type="InterPro" id="IPR038740">
    <property type="entry name" value="BioF2-like_GNAT_dom"/>
</dbReference>
<dbReference type="Gene3D" id="3.40.630.30">
    <property type="match status" value="1"/>
</dbReference>
<sequence length="184" mass="20618">MRTTLKRKAKKVSVSIATEFRSDDWDAYRAIYGRSWKGDEPDYALLEAFARAEGEAGRLRMGVARHDGEPVAAQFWTVEGGTAYIHKLAYDAEHRHLSAGTTLSAALFEYVIDRDRVELIDFGTGSDGYKRDWMDKERPRYALTCIDWRQPRGAALLAAKVVAKGVDVLTGGKVRPLASRPRRG</sequence>
<proteinExistence type="predicted"/>
<name>A0A844Y6R2_9SPHN</name>
<evidence type="ECO:0000259" key="1">
    <source>
        <dbReference type="PROSITE" id="PS51186"/>
    </source>
</evidence>
<dbReference type="EMBL" id="WTYD01000001">
    <property type="protein sequence ID" value="MXO53516.1"/>
    <property type="molecule type" value="Genomic_DNA"/>
</dbReference>
<dbReference type="InterPro" id="IPR000182">
    <property type="entry name" value="GNAT_dom"/>
</dbReference>
<accession>A0A844Y6R2</accession>
<evidence type="ECO:0000313" key="2">
    <source>
        <dbReference type="EMBL" id="MXO53516.1"/>
    </source>
</evidence>
<dbReference type="Pfam" id="PF13480">
    <property type="entry name" value="Acetyltransf_6"/>
    <property type="match status" value="1"/>
</dbReference>
<evidence type="ECO:0000313" key="3">
    <source>
        <dbReference type="Proteomes" id="UP000430272"/>
    </source>
</evidence>
<keyword evidence="3" id="KW-1185">Reference proteome</keyword>
<reference evidence="2 3" key="1">
    <citation type="submission" date="2019-12" db="EMBL/GenBank/DDBJ databases">
        <title>Genomic-based taxomic classification of the family Erythrobacteraceae.</title>
        <authorList>
            <person name="Xu L."/>
        </authorList>
    </citation>
    <scope>NUCLEOTIDE SEQUENCE [LARGE SCALE GENOMIC DNA]</scope>
    <source>
        <strain evidence="2 3">JCM 17468</strain>
    </source>
</reference>
<dbReference type="OrthoDB" id="8334427at2"/>
<gene>
    <name evidence="2" type="ORF">GRI47_05765</name>
</gene>
<dbReference type="GO" id="GO:0016747">
    <property type="term" value="F:acyltransferase activity, transferring groups other than amino-acyl groups"/>
    <property type="evidence" value="ECO:0007669"/>
    <property type="project" value="InterPro"/>
</dbReference>
<comment type="caution">
    <text evidence="2">The sequence shown here is derived from an EMBL/GenBank/DDBJ whole genome shotgun (WGS) entry which is preliminary data.</text>
</comment>
<organism evidence="2 3">
    <name type="scientific">Qipengyuania pelagi</name>
    <dbReference type="NCBI Taxonomy" id="994320"/>
    <lineage>
        <taxon>Bacteria</taxon>
        <taxon>Pseudomonadati</taxon>
        <taxon>Pseudomonadota</taxon>
        <taxon>Alphaproteobacteria</taxon>
        <taxon>Sphingomonadales</taxon>
        <taxon>Erythrobacteraceae</taxon>
        <taxon>Qipengyuania</taxon>
    </lineage>
</organism>
<dbReference type="InterPro" id="IPR016181">
    <property type="entry name" value="Acyl_CoA_acyltransferase"/>
</dbReference>
<feature type="domain" description="N-acetyltransferase" evidence="1">
    <location>
        <begin position="12"/>
        <end position="153"/>
    </location>
</feature>
<dbReference type="SUPFAM" id="SSF55729">
    <property type="entry name" value="Acyl-CoA N-acyltransferases (Nat)"/>
    <property type="match status" value="1"/>
</dbReference>
<keyword evidence="2" id="KW-0808">Transferase</keyword>
<dbReference type="AlphaFoldDB" id="A0A844Y6R2"/>
<protein>
    <submittedName>
        <fullName evidence="2">GNAT family N-acetyltransferase</fullName>
    </submittedName>
</protein>
<dbReference type="Proteomes" id="UP000430272">
    <property type="component" value="Unassembled WGS sequence"/>
</dbReference>
<dbReference type="PROSITE" id="PS51186">
    <property type="entry name" value="GNAT"/>
    <property type="match status" value="1"/>
</dbReference>